<dbReference type="GO" id="GO:0006261">
    <property type="term" value="P:DNA-templated DNA replication"/>
    <property type="evidence" value="ECO:0007669"/>
    <property type="project" value="TreeGrafter"/>
</dbReference>
<dbReference type="Gene3D" id="2.130.10.10">
    <property type="entry name" value="YVTN repeat-like/Quinoprotein amine dehydrogenase"/>
    <property type="match status" value="1"/>
</dbReference>
<dbReference type="GO" id="GO:0000278">
    <property type="term" value="P:mitotic cell cycle"/>
    <property type="evidence" value="ECO:0007669"/>
    <property type="project" value="TreeGrafter"/>
</dbReference>
<dbReference type="InterPro" id="IPR036322">
    <property type="entry name" value="WD40_repeat_dom_sf"/>
</dbReference>
<dbReference type="GO" id="GO:0043596">
    <property type="term" value="C:nuclear replication fork"/>
    <property type="evidence" value="ECO:0007669"/>
    <property type="project" value="TreeGrafter"/>
</dbReference>
<dbReference type="GO" id="GO:0003682">
    <property type="term" value="F:chromatin binding"/>
    <property type="evidence" value="ECO:0007669"/>
    <property type="project" value="TreeGrafter"/>
</dbReference>
<evidence type="ECO:0008006" key="3">
    <source>
        <dbReference type="Google" id="ProtNLM"/>
    </source>
</evidence>
<dbReference type="SUPFAM" id="SSF50978">
    <property type="entry name" value="WD40 repeat-like"/>
    <property type="match status" value="1"/>
</dbReference>
<dbReference type="Proteomes" id="UP000515908">
    <property type="component" value="Chromosome 13"/>
</dbReference>
<name>A0A7G2CII6_9TRYP</name>
<dbReference type="EMBL" id="LR877157">
    <property type="protein sequence ID" value="CAD2219185.1"/>
    <property type="molecule type" value="Genomic_DNA"/>
</dbReference>
<evidence type="ECO:0000313" key="1">
    <source>
        <dbReference type="EMBL" id="CAD2219185.1"/>
    </source>
</evidence>
<dbReference type="PANTHER" id="PTHR19932:SF10">
    <property type="entry name" value="WD REPEAT AND HMG-BOX DNA-BINDING PROTEIN 1"/>
    <property type="match status" value="1"/>
</dbReference>
<protein>
    <recommendedName>
        <fullName evidence="3">WD domain, G-beta repeat</fullName>
    </recommendedName>
</protein>
<dbReference type="AlphaFoldDB" id="A0A7G2CII6"/>
<proteinExistence type="predicted"/>
<sequence length="368" mass="39558">MSDLRHVYEGSGLTRVCVDGQHVITGGSDGVVALFLTKRWPTSSALWARKCHGDSAVTCAVLDDKLSLAITAGRDGRVVLHERIHDAPESVSSRDLCRLKGEVRCLLYDAPRKRIFVGGNAFHCLHMRENKYEISTYPLPSEFAASPITAASVSPCGQLIALANTAGQITLLSSTIPPTSSETLPSEEESAGPYAKVRTRIVERTFTSRSKTDDNTAYNLSLVQSVSGLFLFVPTSTNVSVYKVELKDGTTPHLRLATSLTTGTDGYHGAVAYSTSVKDMACVVGTIHRTVSFKLSDGKRGLTSSIHRQREHQSEETTATALSVCVATGDVAVGLNNGSILLLPKFSKSAFRTKEEGHRGDGARTGEE</sequence>
<organism evidence="1 2">
    <name type="scientific">Angomonas deanei</name>
    <dbReference type="NCBI Taxonomy" id="59799"/>
    <lineage>
        <taxon>Eukaryota</taxon>
        <taxon>Discoba</taxon>
        <taxon>Euglenozoa</taxon>
        <taxon>Kinetoplastea</taxon>
        <taxon>Metakinetoplastina</taxon>
        <taxon>Trypanosomatida</taxon>
        <taxon>Trypanosomatidae</taxon>
        <taxon>Strigomonadinae</taxon>
        <taxon>Angomonas</taxon>
    </lineage>
</organism>
<dbReference type="InterPro" id="IPR015943">
    <property type="entry name" value="WD40/YVTN_repeat-like_dom_sf"/>
</dbReference>
<dbReference type="VEuPathDB" id="TriTrypDB:ADEAN_000668700"/>
<dbReference type="GO" id="GO:0006281">
    <property type="term" value="P:DNA repair"/>
    <property type="evidence" value="ECO:0007669"/>
    <property type="project" value="TreeGrafter"/>
</dbReference>
<gene>
    <name evidence="1" type="ORF">ADEAN_000668700</name>
</gene>
<reference evidence="1 2" key="1">
    <citation type="submission" date="2020-08" db="EMBL/GenBank/DDBJ databases">
        <authorList>
            <person name="Newling K."/>
            <person name="Davey J."/>
            <person name="Forrester S."/>
        </authorList>
    </citation>
    <scope>NUCLEOTIDE SEQUENCE [LARGE SCALE GENOMIC DNA]</scope>
    <source>
        <strain evidence="2">Crithidia deanei Carvalho (ATCC PRA-265)</strain>
    </source>
</reference>
<keyword evidence="2" id="KW-1185">Reference proteome</keyword>
<dbReference type="PANTHER" id="PTHR19932">
    <property type="entry name" value="WD REPEAT AND HMG-BOX DNA BINDING PROTEIN"/>
    <property type="match status" value="1"/>
</dbReference>
<evidence type="ECO:0000313" key="2">
    <source>
        <dbReference type="Proteomes" id="UP000515908"/>
    </source>
</evidence>
<accession>A0A7G2CII6</accession>